<proteinExistence type="predicted"/>
<evidence type="ECO:0000259" key="3">
    <source>
        <dbReference type="Pfam" id="PF00534"/>
    </source>
</evidence>
<evidence type="ECO:0000313" key="4">
    <source>
        <dbReference type="EMBL" id="MDZ5461592.1"/>
    </source>
</evidence>
<dbReference type="SUPFAM" id="SSF53756">
    <property type="entry name" value="UDP-Glycosyltransferase/glycogen phosphorylase"/>
    <property type="match status" value="1"/>
</dbReference>
<keyword evidence="5" id="KW-1185">Reference proteome</keyword>
<feature type="signal peptide" evidence="2">
    <location>
        <begin position="1"/>
        <end position="17"/>
    </location>
</feature>
<evidence type="ECO:0000256" key="2">
    <source>
        <dbReference type="SAM" id="SignalP"/>
    </source>
</evidence>
<dbReference type="InterPro" id="IPR001296">
    <property type="entry name" value="Glyco_trans_1"/>
</dbReference>
<dbReference type="InterPro" id="IPR027627">
    <property type="entry name" value="Glycosyltransferase_put"/>
</dbReference>
<dbReference type="NCBIfam" id="TIGR04348">
    <property type="entry name" value="selenoneine biosynthesis selenosugar synthase SenB"/>
    <property type="match status" value="1"/>
</dbReference>
<dbReference type="RefSeq" id="WP_322468713.1">
    <property type="nucleotide sequence ID" value="NZ_JAXOJX010000128.1"/>
</dbReference>
<protein>
    <submittedName>
        <fullName evidence="4">Selenoneine biosynthesis selenosugar synthase SenB</fullName>
    </submittedName>
</protein>
<feature type="chain" id="PRO_5045568447" evidence="2">
    <location>
        <begin position="18"/>
        <end position="330"/>
    </location>
</feature>
<keyword evidence="1" id="KW-0808">Transferase</keyword>
<evidence type="ECO:0000256" key="1">
    <source>
        <dbReference type="ARBA" id="ARBA00022679"/>
    </source>
</evidence>
<dbReference type="PANTHER" id="PTHR46401">
    <property type="entry name" value="GLYCOSYLTRANSFERASE WBBK-RELATED"/>
    <property type="match status" value="1"/>
</dbReference>
<evidence type="ECO:0000313" key="5">
    <source>
        <dbReference type="Proteomes" id="UP001293718"/>
    </source>
</evidence>
<name>A0ABU5IRR6_9BURK</name>
<feature type="domain" description="Glycosyl transferase family 1" evidence="3">
    <location>
        <begin position="151"/>
        <end position="303"/>
    </location>
</feature>
<reference evidence="4 5" key="1">
    <citation type="submission" date="2023-11" db="EMBL/GenBank/DDBJ databases">
        <title>Draft genome of Azohydromonas lata strain H1 (DSM1123), a polyhydroxyalkanoate producer.</title>
        <authorList>
            <person name="Traversa D."/>
            <person name="D'Addabbo P."/>
            <person name="Pazzani C."/>
            <person name="Manzari C."/>
            <person name="Chiara M."/>
            <person name="Scrascia M."/>
        </authorList>
    </citation>
    <scope>NUCLEOTIDE SEQUENCE [LARGE SCALE GENOMIC DNA]</scope>
    <source>
        <strain evidence="4 5">H1</strain>
    </source>
</reference>
<dbReference type="Gene3D" id="3.40.50.2000">
    <property type="entry name" value="Glycogen Phosphorylase B"/>
    <property type="match status" value="2"/>
</dbReference>
<comment type="caution">
    <text evidence="4">The sequence shown here is derived from an EMBL/GenBank/DDBJ whole genome shotgun (WGS) entry which is preliminary data.</text>
</comment>
<organism evidence="4 5">
    <name type="scientific">Azohydromonas lata</name>
    <dbReference type="NCBI Taxonomy" id="45677"/>
    <lineage>
        <taxon>Bacteria</taxon>
        <taxon>Pseudomonadati</taxon>
        <taxon>Pseudomonadota</taxon>
        <taxon>Betaproteobacteria</taxon>
        <taxon>Burkholderiales</taxon>
        <taxon>Sphaerotilaceae</taxon>
        <taxon>Azohydromonas</taxon>
    </lineage>
</organism>
<accession>A0ABU5IRR6</accession>
<dbReference type="EMBL" id="JAXOJX010000128">
    <property type="protein sequence ID" value="MDZ5461592.1"/>
    <property type="molecule type" value="Genomic_DNA"/>
</dbReference>
<dbReference type="PANTHER" id="PTHR46401:SF2">
    <property type="entry name" value="GLYCOSYLTRANSFERASE WBBK-RELATED"/>
    <property type="match status" value="1"/>
</dbReference>
<gene>
    <name evidence="4" type="primary">senB</name>
    <name evidence="4" type="ORF">SM757_33955</name>
</gene>
<sequence length="330" mass="35210">MSRFRRLRLCLVTPALAAANNGNWHTASRWARMLDGPFDVLLTDRWRGEPADVLLALHARRSADSIAAWAQAQPDRPIALALTGTDLYRDIHVDAAAQRSLALAARLIVLQERAADDLPAEHRGKAVVCFPSVEPLPEAAAAERPALPPPLRLLMVGHLRAEKDPATAWGALRQLAGRGGWVLDHLGGALDEALARQARALQAELPAYRWLGALPHAQTRERMARAHLLVHPSVIEGAATVIVEAVAAGAPVLASRIPGNVGLLGAGYPGLFEPGDAAGLAALLSECLDDPAMLAALSEAAARRAPLFEPAREQATLRAMLADLLEMPRP</sequence>
<dbReference type="CDD" id="cd03801">
    <property type="entry name" value="GT4_PimA-like"/>
    <property type="match status" value="1"/>
</dbReference>
<dbReference type="Pfam" id="PF00534">
    <property type="entry name" value="Glycos_transf_1"/>
    <property type="match status" value="1"/>
</dbReference>
<dbReference type="Proteomes" id="UP001293718">
    <property type="component" value="Unassembled WGS sequence"/>
</dbReference>
<keyword evidence="2" id="KW-0732">Signal</keyword>